<proteinExistence type="predicted"/>
<dbReference type="RefSeq" id="WP_216083344.1">
    <property type="nucleotide sequence ID" value="NZ_CACTIB010000021.1"/>
</dbReference>
<evidence type="ECO:0000313" key="2">
    <source>
        <dbReference type="Proteomes" id="UP000324831"/>
    </source>
</evidence>
<dbReference type="Proteomes" id="UP000324831">
    <property type="component" value="Unassembled WGS sequence"/>
</dbReference>
<evidence type="ECO:0000313" key="1">
    <source>
        <dbReference type="EMBL" id="GCE63662.1"/>
    </source>
</evidence>
<organism evidence="1 2">
    <name type="scientific">Candidatus Mycoplasma haematohominis</name>
    <dbReference type="NCBI Taxonomy" id="1494318"/>
    <lineage>
        <taxon>Bacteria</taxon>
        <taxon>Bacillati</taxon>
        <taxon>Mycoplasmatota</taxon>
        <taxon>Mollicutes</taxon>
        <taxon>Mycoplasmataceae</taxon>
        <taxon>Mycoplasma</taxon>
    </lineage>
</organism>
<name>A0A478FQN1_9MOLU</name>
<comment type="caution">
    <text evidence="1">The sequence shown here is derived from an EMBL/GenBank/DDBJ whole genome shotgun (WGS) entry which is preliminary data.</text>
</comment>
<dbReference type="EMBL" id="BIMN01000003">
    <property type="protein sequence ID" value="GCE63662.1"/>
    <property type="molecule type" value="Genomic_DNA"/>
</dbReference>
<sequence length="261" mass="29023">MVQASKVALALTVVASAVVGSYLLITLGTREVKEAFVLSSRDDLNGSYESGKFGNDYAIYMVDPDNEKNKWWWEESYKNLKSDISNSDKRSKLYEAFYKGGVEKVNLGFGTTEDSLNKVCDVAFKKKPSDLSEEHYGDNVWAYCSVVGAKYTFVADDDYAGKFGSKLEHKNKILSVKNSDNESFWAERNKQFFGRTGKDGSGADASAGSEFKKLYAKGVESNGEGVDSVKKKCEDAYDVVVSDTSIVKDEDIKRFCYLIPE</sequence>
<protein>
    <submittedName>
        <fullName evidence="1">Uncharacterized protein</fullName>
    </submittedName>
</protein>
<dbReference type="AlphaFoldDB" id="A0A478FQN1"/>
<accession>A0A478FQN1</accession>
<reference evidence="1 2" key="1">
    <citation type="submission" date="2019-01" db="EMBL/GenBank/DDBJ databases">
        <title>Draft genome sequences of Candidatus Mycoplasma haemohominis SWG34-3 identified from a patient with pyrexia, anemia and liver dysfunction.</title>
        <authorList>
            <person name="Sekizuka T."/>
            <person name="Hattori N."/>
            <person name="Katano H."/>
            <person name="Takuma T."/>
            <person name="Ito T."/>
            <person name="Arai N."/>
            <person name="Yanai R."/>
            <person name="Ishii S."/>
            <person name="Miura Y."/>
            <person name="Tokunaga T."/>
            <person name="Watanabe H."/>
            <person name="Nomura N."/>
            <person name="Eguchi J."/>
            <person name="Arai T."/>
            <person name="Hasegawa H."/>
            <person name="Nakamaki T."/>
            <person name="Wakita T."/>
            <person name="Niki Y."/>
            <person name="Kuroda M."/>
        </authorList>
    </citation>
    <scope>NUCLEOTIDE SEQUENCE [LARGE SCALE GENOMIC DNA]</scope>
    <source>
        <strain evidence="1">SWG34-3</strain>
    </source>
</reference>
<gene>
    <name evidence="1" type="ORF">MHSWG343_06620</name>
</gene>